<evidence type="ECO:0000313" key="6">
    <source>
        <dbReference type="Proteomes" id="UP000005233"/>
    </source>
</evidence>
<dbReference type="GO" id="GO:0005829">
    <property type="term" value="C:cytosol"/>
    <property type="evidence" value="ECO:0007669"/>
    <property type="project" value="TreeGrafter"/>
</dbReference>
<evidence type="ECO:0000259" key="4">
    <source>
        <dbReference type="PROSITE" id="PS50956"/>
    </source>
</evidence>
<keyword evidence="6" id="KW-1185">Reference proteome</keyword>
<dbReference type="GO" id="GO:0043200">
    <property type="term" value="P:response to amino acid"/>
    <property type="evidence" value="ECO:0007669"/>
    <property type="project" value="TreeGrafter"/>
</dbReference>
<dbReference type="CDD" id="cd00090">
    <property type="entry name" value="HTH_ARSR"/>
    <property type="match status" value="1"/>
</dbReference>
<evidence type="ECO:0000313" key="5">
    <source>
        <dbReference type="EMBL" id="AFC99318.1"/>
    </source>
</evidence>
<dbReference type="InterPro" id="IPR019887">
    <property type="entry name" value="Tscrpt_reg_AsnC/Lrp_C"/>
</dbReference>
<evidence type="ECO:0000256" key="3">
    <source>
        <dbReference type="ARBA" id="ARBA00023163"/>
    </source>
</evidence>
<dbReference type="SUPFAM" id="SSF54909">
    <property type="entry name" value="Dimeric alpha+beta barrel"/>
    <property type="match status" value="1"/>
</dbReference>
<dbReference type="HOGENOM" id="CLU_091233_5_4_2"/>
<dbReference type="KEGG" id="mez:Mtc_0553"/>
<dbReference type="PRINTS" id="PR00033">
    <property type="entry name" value="HTHASNC"/>
</dbReference>
<dbReference type="PROSITE" id="PS50956">
    <property type="entry name" value="HTH_ASNC_2"/>
    <property type="match status" value="1"/>
</dbReference>
<dbReference type="SMR" id="H8I5J9"/>
<dbReference type="Gene3D" id="1.10.10.10">
    <property type="entry name" value="Winged helix-like DNA-binding domain superfamily/Winged helix DNA-binding domain"/>
    <property type="match status" value="1"/>
</dbReference>
<protein>
    <submittedName>
        <fullName evidence="5">Transcriptional regulator, AsnC family</fullName>
    </submittedName>
</protein>
<feature type="domain" description="HTH asnC-type" evidence="4">
    <location>
        <begin position="9"/>
        <end position="70"/>
    </location>
</feature>
<proteinExistence type="predicted"/>
<accession>H8I5J9</accession>
<keyword evidence="3" id="KW-0804">Transcription</keyword>
<dbReference type="GO" id="GO:0043565">
    <property type="term" value="F:sequence-specific DNA binding"/>
    <property type="evidence" value="ECO:0007669"/>
    <property type="project" value="InterPro"/>
</dbReference>
<dbReference type="EMBL" id="CP003243">
    <property type="protein sequence ID" value="AFC99318.1"/>
    <property type="molecule type" value="Genomic_DNA"/>
</dbReference>
<sequence length="170" mass="19024">MSSKYKGNLDETDIYIIRKLCENSNTPLACIGEELNVSPSTVHKRINRLVDGGVIERFTILFDPVILDLKTVAFVGIELERSALTGKKKEDVISQLMSIPAVLEIYETLEPFDLMLKLRTSSVDTLREIIGNISSIQGVLNTNTILTTKKIMETPLKYDVLKDIKGPNKN</sequence>
<dbReference type="InterPro" id="IPR019888">
    <property type="entry name" value="Tscrpt_reg_AsnC-like"/>
</dbReference>
<dbReference type="InterPro" id="IPR000485">
    <property type="entry name" value="AsnC-type_HTH_dom"/>
</dbReference>
<dbReference type="Pfam" id="PF13404">
    <property type="entry name" value="HTH_AsnC-type"/>
    <property type="match status" value="1"/>
</dbReference>
<dbReference type="AlphaFoldDB" id="H8I5J9"/>
<gene>
    <name evidence="5" type="ordered locus">Mtc_0553</name>
</gene>
<keyword evidence="1" id="KW-0805">Transcription regulation</keyword>
<dbReference type="SMART" id="SM00344">
    <property type="entry name" value="HTH_ASNC"/>
    <property type="match status" value="1"/>
</dbReference>
<dbReference type="InterPro" id="IPR036388">
    <property type="entry name" value="WH-like_DNA-bd_sf"/>
</dbReference>
<dbReference type="InterPro" id="IPR011991">
    <property type="entry name" value="ArsR-like_HTH"/>
</dbReference>
<evidence type="ECO:0000256" key="2">
    <source>
        <dbReference type="ARBA" id="ARBA00023125"/>
    </source>
</evidence>
<organism evidence="5 6">
    <name type="scientific">Methanocella conradii (strain DSM 24694 / JCM 17849 / CGMCC 1.5162 / HZ254)</name>
    <dbReference type="NCBI Taxonomy" id="1041930"/>
    <lineage>
        <taxon>Archaea</taxon>
        <taxon>Methanobacteriati</taxon>
        <taxon>Methanobacteriota</taxon>
        <taxon>Stenosarchaea group</taxon>
        <taxon>Methanomicrobia</taxon>
        <taxon>Methanocellales</taxon>
        <taxon>Methanocellaceae</taxon>
        <taxon>Methanocella</taxon>
    </lineage>
</organism>
<keyword evidence="2" id="KW-0238">DNA-binding</keyword>
<reference evidence="5 6" key="1">
    <citation type="journal article" date="2012" name="J. Bacteriol.">
        <title>Complete genome sequence of a thermophilic methanogen, Methanocella conradii HZ254, isolated from Chinese rice field soil.</title>
        <authorList>
            <person name="Lu Z."/>
            <person name="Lu Y."/>
        </authorList>
    </citation>
    <scope>NUCLEOTIDE SEQUENCE [LARGE SCALE GENOMIC DNA]</scope>
    <source>
        <strain evidence="6">DSM 24694 / JCM 17849 / CGMCC 1.5162 / HZ254</strain>
    </source>
</reference>
<dbReference type="Proteomes" id="UP000005233">
    <property type="component" value="Chromosome"/>
</dbReference>
<dbReference type="InterPro" id="IPR036390">
    <property type="entry name" value="WH_DNA-bd_sf"/>
</dbReference>
<dbReference type="OrthoDB" id="6995at2157"/>
<dbReference type="PANTHER" id="PTHR30154:SF34">
    <property type="entry name" value="TRANSCRIPTIONAL REGULATOR AZLB"/>
    <property type="match status" value="1"/>
</dbReference>
<dbReference type="InterPro" id="IPR011008">
    <property type="entry name" value="Dimeric_a/b-barrel"/>
</dbReference>
<dbReference type="STRING" id="1041930.Mtc_0553"/>
<dbReference type="Pfam" id="PF01037">
    <property type="entry name" value="AsnC_trans_reg"/>
    <property type="match status" value="1"/>
</dbReference>
<dbReference type="PANTHER" id="PTHR30154">
    <property type="entry name" value="LEUCINE-RESPONSIVE REGULATORY PROTEIN"/>
    <property type="match status" value="1"/>
</dbReference>
<dbReference type="Gene3D" id="3.30.70.920">
    <property type="match status" value="1"/>
</dbReference>
<evidence type="ECO:0000256" key="1">
    <source>
        <dbReference type="ARBA" id="ARBA00023015"/>
    </source>
</evidence>
<dbReference type="eggNOG" id="arCOG01580">
    <property type="taxonomic scope" value="Archaea"/>
</dbReference>
<name>H8I5J9_METCZ</name>
<dbReference type="SUPFAM" id="SSF46785">
    <property type="entry name" value="Winged helix' DNA-binding domain"/>
    <property type="match status" value="1"/>
</dbReference>